<evidence type="ECO:0000256" key="3">
    <source>
        <dbReference type="ARBA" id="ARBA00022552"/>
    </source>
</evidence>
<feature type="domain" description="WD repeat-containing protein 75 second beta-propeller" evidence="8">
    <location>
        <begin position="370"/>
        <end position="410"/>
    </location>
</feature>
<dbReference type="SMART" id="SM00320">
    <property type="entry name" value="WD40"/>
    <property type="match status" value="3"/>
</dbReference>
<dbReference type="RefSeq" id="XP_018024267.1">
    <property type="nucleotide sequence ID" value="XM_018168778.2"/>
</dbReference>
<evidence type="ECO:0000256" key="4">
    <source>
        <dbReference type="ARBA" id="ARBA00022574"/>
    </source>
</evidence>
<keyword evidence="5" id="KW-0677">Repeat</keyword>
<keyword evidence="2" id="KW-0690">Ribosome biogenesis</keyword>
<dbReference type="OrthoDB" id="6352421at2759"/>
<evidence type="ECO:0000256" key="5">
    <source>
        <dbReference type="ARBA" id="ARBA00022737"/>
    </source>
</evidence>
<dbReference type="AlphaFoldDB" id="A0A8B7PF89"/>
<dbReference type="Gene3D" id="2.130.10.10">
    <property type="entry name" value="YVTN repeat-like/Quinoprotein amine dehydrogenase"/>
    <property type="match status" value="1"/>
</dbReference>
<sequence>MTVDVEKIAVGGLCKEGGCMNYCRPQLIDFGRRAAIVCGKDIRIIDVAAGITDYVFAHHRSKVVGLASHLGSLYSCDDKSRIIVWDIDGRNVTIKKNLHFPVPALGVVEQLAHVYKNGSVAAVICFPSGERQLMMTDLENKFEQRDVLINNISPGANSFSFSKERDFCVGITYQGKFSAFEVVPTDRANVQNKSLLREHERKRRFLAQKRTFTCVAAHPSEKTVAAGDNYGGVEVYYNIFDSHYRTSRRLHLHGLAASDIAFSIDGSELYSCSLQGVLMRWSLRQGNLRQKQPLPQLNAPMTLLSIEGASLLATHTDNSFSLVDLVEYKLKNLFFGLGVSLSVREQISSPGQLALGTARDLKPDSVILSYDPRTQAVVTKSRPGHLHFYSSETKQQLFMVDVVSENFRMDAVTYRDVTHVTPALELAYEL</sequence>
<dbReference type="GO" id="GO:0003723">
    <property type="term" value="F:RNA binding"/>
    <property type="evidence" value="ECO:0007669"/>
    <property type="project" value="InterPro"/>
</dbReference>
<name>A0A8B7PF89_HYAAZ</name>
<keyword evidence="6" id="KW-0804">Transcription</keyword>
<evidence type="ECO:0000256" key="7">
    <source>
        <dbReference type="ARBA" id="ARBA00023242"/>
    </source>
</evidence>
<dbReference type="SUPFAM" id="SSF50978">
    <property type="entry name" value="WD40 repeat-like"/>
    <property type="match status" value="1"/>
</dbReference>
<dbReference type="InterPro" id="IPR015943">
    <property type="entry name" value="WD40/YVTN_repeat-like_dom_sf"/>
</dbReference>
<evidence type="ECO:0000256" key="6">
    <source>
        <dbReference type="ARBA" id="ARBA00023163"/>
    </source>
</evidence>
<dbReference type="PANTHER" id="PTHR44215:SF1">
    <property type="entry name" value="WD REPEAT-CONTAINING PROTEIN 75"/>
    <property type="match status" value="1"/>
</dbReference>
<dbReference type="InterPro" id="IPR001680">
    <property type="entry name" value="WD40_rpt"/>
</dbReference>
<evidence type="ECO:0000256" key="2">
    <source>
        <dbReference type="ARBA" id="ARBA00022517"/>
    </source>
</evidence>
<dbReference type="GeneID" id="108680023"/>
<dbReference type="GO" id="GO:0006364">
    <property type="term" value="P:rRNA processing"/>
    <property type="evidence" value="ECO:0007669"/>
    <property type="project" value="UniProtKB-KW"/>
</dbReference>
<organism evidence="9 10">
    <name type="scientific">Hyalella azteca</name>
    <name type="common">Amphipod</name>
    <dbReference type="NCBI Taxonomy" id="294128"/>
    <lineage>
        <taxon>Eukaryota</taxon>
        <taxon>Metazoa</taxon>
        <taxon>Ecdysozoa</taxon>
        <taxon>Arthropoda</taxon>
        <taxon>Crustacea</taxon>
        <taxon>Multicrustacea</taxon>
        <taxon>Malacostraca</taxon>
        <taxon>Eumalacostraca</taxon>
        <taxon>Peracarida</taxon>
        <taxon>Amphipoda</taxon>
        <taxon>Senticaudata</taxon>
        <taxon>Talitrida</taxon>
        <taxon>Talitroidea</taxon>
        <taxon>Hyalellidae</taxon>
        <taxon>Hyalella</taxon>
    </lineage>
</organism>
<dbReference type="InterPro" id="IPR036322">
    <property type="entry name" value="WD40_repeat_dom_sf"/>
</dbReference>
<accession>A0A8B7PF89</accession>
<comment type="subcellular location">
    <subcellularLocation>
        <location evidence="1">Nucleus</location>
        <location evidence="1">Nucleolus</location>
    </subcellularLocation>
</comment>
<evidence type="ECO:0000259" key="8">
    <source>
        <dbReference type="Pfam" id="PF23769"/>
    </source>
</evidence>
<dbReference type="Proteomes" id="UP000694843">
    <property type="component" value="Unplaced"/>
</dbReference>
<evidence type="ECO:0000313" key="10">
    <source>
        <dbReference type="RefSeq" id="XP_018024267.1"/>
    </source>
</evidence>
<dbReference type="PANTHER" id="PTHR44215">
    <property type="entry name" value="WD REPEAT-CONTAINING PROTEIN 75"/>
    <property type="match status" value="1"/>
</dbReference>
<keyword evidence="3" id="KW-0698">rRNA processing</keyword>
<keyword evidence="4" id="KW-0853">WD repeat</keyword>
<gene>
    <name evidence="10" type="primary">LOC108680023</name>
</gene>
<evidence type="ECO:0000256" key="1">
    <source>
        <dbReference type="ARBA" id="ARBA00004604"/>
    </source>
</evidence>
<proteinExistence type="predicted"/>
<keyword evidence="7" id="KW-0539">Nucleus</keyword>
<protein>
    <submittedName>
        <fullName evidence="10">WD repeat-containing protein 75</fullName>
    </submittedName>
</protein>
<dbReference type="Pfam" id="PF23869">
    <property type="entry name" value="Beta-prop_WDR75_1st"/>
    <property type="match status" value="1"/>
</dbReference>
<dbReference type="KEGG" id="hazt:108680023"/>
<dbReference type="GO" id="GO:0032040">
    <property type="term" value="C:small-subunit processome"/>
    <property type="evidence" value="ECO:0007669"/>
    <property type="project" value="InterPro"/>
</dbReference>
<dbReference type="InterPro" id="IPR057644">
    <property type="entry name" value="Beta-prop_WDR75_2nd"/>
</dbReference>
<dbReference type="InterPro" id="IPR053826">
    <property type="entry name" value="WDR75"/>
</dbReference>
<keyword evidence="9" id="KW-1185">Reference proteome</keyword>
<dbReference type="GO" id="GO:0045943">
    <property type="term" value="P:positive regulation of transcription by RNA polymerase I"/>
    <property type="evidence" value="ECO:0007669"/>
    <property type="project" value="InterPro"/>
</dbReference>
<evidence type="ECO:0000313" key="9">
    <source>
        <dbReference type="Proteomes" id="UP000694843"/>
    </source>
</evidence>
<reference evidence="10" key="1">
    <citation type="submission" date="2025-08" db="UniProtKB">
        <authorList>
            <consortium name="RefSeq"/>
        </authorList>
    </citation>
    <scope>IDENTIFICATION</scope>
    <source>
        <tissue evidence="10">Whole organism</tissue>
    </source>
</reference>
<dbReference type="GO" id="GO:2000234">
    <property type="term" value="P:positive regulation of rRNA processing"/>
    <property type="evidence" value="ECO:0007669"/>
    <property type="project" value="TreeGrafter"/>
</dbReference>
<dbReference type="Pfam" id="PF23769">
    <property type="entry name" value="Beta-prop_WDR75_2nd"/>
    <property type="match status" value="1"/>
</dbReference>